<sequence>MTSETPHKESFYHATIISNIQKWFIIIGSLLSLFAIFTPDNKKKCIDITICLISIICFILEFAFSYFYQKAGEEKVKDLVDNGLNSKLSDYRSKDYYTNDEIKNGLPKLGVNSFESVFFTKSIVRKMIERNTIPFVIIFLIYICSIFFFEKEIWIKIFQFLLPLQIMKEFIYLLYFYSKIKDIYDDYKKVYGTTKKKERVPYIIKNIILYEKLLSTYQILTDSKIYRKLNNELSQDWIEVKREYCIE</sequence>
<evidence type="ECO:0000256" key="1">
    <source>
        <dbReference type="SAM" id="Phobius"/>
    </source>
</evidence>
<dbReference type="KEGG" id="cspu:CGC55_02740"/>
<evidence type="ECO:0000313" key="4">
    <source>
        <dbReference type="Proteomes" id="UP000217301"/>
    </source>
</evidence>
<reference evidence="4" key="2">
    <citation type="submission" date="2017-06" db="EMBL/GenBank/DDBJ databases">
        <title>Capnocytophaga spp. assemblies.</title>
        <authorList>
            <person name="Gulvik C.A."/>
        </authorList>
    </citation>
    <scope>NUCLEOTIDE SEQUENCE [LARGE SCALE GENOMIC DNA]</scope>
    <source>
        <strain evidence="4">KC1668</strain>
    </source>
</reference>
<protein>
    <recommendedName>
        <fullName evidence="6">ABC transporter ATP-binding protein</fullName>
    </recommendedName>
</protein>
<name>A0AAX2I8M4_CAPSP</name>
<dbReference type="AlphaFoldDB" id="A0AAX2I8M4"/>
<dbReference type="RefSeq" id="WP_095909093.1">
    <property type="nucleotide sequence ID" value="NZ_CP022385.1"/>
</dbReference>
<dbReference type="EMBL" id="CP022385">
    <property type="protein sequence ID" value="ATA83491.1"/>
    <property type="molecule type" value="Genomic_DNA"/>
</dbReference>
<feature type="transmembrane region" description="Helical" evidence="1">
    <location>
        <begin position="45"/>
        <end position="68"/>
    </location>
</feature>
<reference evidence="2" key="1">
    <citation type="journal article" date="2017" name="Genome Announc.">
        <title>Twelve Complete Reference Genomes of Clinical Isolates in the Capnocytophaga Genus.</title>
        <authorList>
            <person name="Villarma A."/>
            <person name="Gulvik C.A."/>
            <person name="Rowe L.A."/>
            <person name="Sheth M."/>
            <person name="Juieng P."/>
            <person name="Nicholson A.C."/>
            <person name="Loparev V.N."/>
            <person name="McQuiston J.R."/>
        </authorList>
    </citation>
    <scope>NUCLEOTIDE SEQUENCE</scope>
    <source>
        <strain evidence="2">KC1668</strain>
    </source>
</reference>
<organism evidence="3 5">
    <name type="scientific">Capnocytophaga sputigena</name>
    <dbReference type="NCBI Taxonomy" id="1019"/>
    <lineage>
        <taxon>Bacteria</taxon>
        <taxon>Pseudomonadati</taxon>
        <taxon>Bacteroidota</taxon>
        <taxon>Flavobacteriia</taxon>
        <taxon>Flavobacteriales</taxon>
        <taxon>Flavobacteriaceae</taxon>
        <taxon>Capnocytophaga</taxon>
    </lineage>
</organism>
<evidence type="ECO:0000313" key="3">
    <source>
        <dbReference type="EMBL" id="SQA74459.1"/>
    </source>
</evidence>
<evidence type="ECO:0008006" key="6">
    <source>
        <dbReference type="Google" id="ProtNLM"/>
    </source>
</evidence>
<accession>A0AAX2I8M4</accession>
<keyword evidence="1" id="KW-1133">Transmembrane helix</keyword>
<proteinExistence type="predicted"/>
<dbReference type="Proteomes" id="UP000217301">
    <property type="component" value="Chromosome"/>
</dbReference>
<feature type="transmembrane region" description="Helical" evidence="1">
    <location>
        <begin position="20"/>
        <end position="38"/>
    </location>
</feature>
<evidence type="ECO:0000313" key="2">
    <source>
        <dbReference type="EMBL" id="ATA83491.1"/>
    </source>
</evidence>
<feature type="transmembrane region" description="Helical" evidence="1">
    <location>
        <begin position="132"/>
        <end position="149"/>
    </location>
</feature>
<reference evidence="3 5" key="3">
    <citation type="submission" date="2018-06" db="EMBL/GenBank/DDBJ databases">
        <authorList>
            <consortium name="Pathogen Informatics"/>
            <person name="Doyle S."/>
        </authorList>
    </citation>
    <scope>NUCLEOTIDE SEQUENCE [LARGE SCALE GENOMIC DNA]</scope>
    <source>
        <strain evidence="3 5">NCTC11653</strain>
    </source>
</reference>
<keyword evidence="1" id="KW-0812">Transmembrane</keyword>
<gene>
    <name evidence="2" type="ORF">CGC55_02740</name>
    <name evidence="3" type="ORF">NCTC11653_00343</name>
</gene>
<evidence type="ECO:0000313" key="5">
    <source>
        <dbReference type="Proteomes" id="UP000249902"/>
    </source>
</evidence>
<keyword evidence="4" id="KW-1185">Reference proteome</keyword>
<dbReference type="EMBL" id="UAVP01000003">
    <property type="protein sequence ID" value="SQA74459.1"/>
    <property type="molecule type" value="Genomic_DNA"/>
</dbReference>
<keyword evidence="1" id="KW-0472">Membrane</keyword>
<dbReference type="Proteomes" id="UP000249902">
    <property type="component" value="Unassembled WGS sequence"/>
</dbReference>